<comment type="caution">
    <text evidence="1">The sequence shown here is derived from an EMBL/GenBank/DDBJ whole genome shotgun (WGS) entry which is preliminary data.</text>
</comment>
<keyword evidence="2" id="KW-1185">Reference proteome</keyword>
<dbReference type="Proteomes" id="UP000288587">
    <property type="component" value="Unassembled WGS sequence"/>
</dbReference>
<name>A0A3S3T4E2_9BURK</name>
<dbReference type="AlphaFoldDB" id="A0A3S3T4E2"/>
<sequence>MYQPSQLDVRRFFCATWRQGQAGQALDPMQALAWPWVQAHPEYHAELSDEARALSLSYAVEAGQTNPFLHLSMHLTISEQLAIDQPHGIRQAVELLAKRRGSMHEAHHGAMEALGEMIWQSQRSGLPPDGQAYLERVRTMATKD</sequence>
<evidence type="ECO:0000313" key="1">
    <source>
        <dbReference type="EMBL" id="RVT83122.1"/>
    </source>
</evidence>
<dbReference type="EMBL" id="SACM01000005">
    <property type="protein sequence ID" value="RVT83122.1"/>
    <property type="molecule type" value="Genomic_DNA"/>
</dbReference>
<accession>A0A3S3T4E2</accession>
<gene>
    <name evidence="1" type="ORF">EOD73_16345</name>
</gene>
<protein>
    <submittedName>
        <fullName evidence="1">DUF1841 family protein</fullName>
    </submittedName>
</protein>
<dbReference type="RefSeq" id="WP_127684102.1">
    <property type="nucleotide sequence ID" value="NZ_SACM01000005.1"/>
</dbReference>
<dbReference type="Pfam" id="PF08897">
    <property type="entry name" value="DUF1841"/>
    <property type="match status" value="1"/>
</dbReference>
<dbReference type="InterPro" id="IPR014993">
    <property type="entry name" value="DUF1841"/>
</dbReference>
<reference evidence="1 2" key="1">
    <citation type="submission" date="2019-01" db="EMBL/GenBank/DDBJ databases">
        <authorList>
            <person name="Chen W.-M."/>
        </authorList>
    </citation>
    <scope>NUCLEOTIDE SEQUENCE [LARGE SCALE GENOMIC DNA]</scope>
    <source>
        <strain evidence="1 2">CCP-18</strain>
    </source>
</reference>
<organism evidence="1 2">
    <name type="scientific">Inhella crocodyli</name>
    <dbReference type="NCBI Taxonomy" id="2499851"/>
    <lineage>
        <taxon>Bacteria</taxon>
        <taxon>Pseudomonadati</taxon>
        <taxon>Pseudomonadota</taxon>
        <taxon>Betaproteobacteria</taxon>
        <taxon>Burkholderiales</taxon>
        <taxon>Sphaerotilaceae</taxon>
        <taxon>Inhella</taxon>
    </lineage>
</organism>
<proteinExistence type="predicted"/>
<dbReference type="OrthoDB" id="9789432at2"/>
<evidence type="ECO:0000313" key="2">
    <source>
        <dbReference type="Proteomes" id="UP000288587"/>
    </source>
</evidence>